<evidence type="ECO:0000259" key="5">
    <source>
        <dbReference type="PROSITE" id="PS51891"/>
    </source>
</evidence>
<organism evidence="6 7">
    <name type="scientific">Sphingomonas oligophenolica</name>
    <dbReference type="NCBI Taxonomy" id="301154"/>
    <lineage>
        <taxon>Bacteria</taxon>
        <taxon>Pseudomonadati</taxon>
        <taxon>Pseudomonadota</taxon>
        <taxon>Alphaproteobacteria</taxon>
        <taxon>Sphingomonadales</taxon>
        <taxon>Sphingomonadaceae</taxon>
        <taxon>Sphingomonas</taxon>
    </lineage>
</organism>
<dbReference type="PANTHER" id="PTHR33337">
    <property type="entry name" value="GFA DOMAIN-CONTAINING PROTEIN"/>
    <property type="match status" value="1"/>
</dbReference>
<reference evidence="6 7" key="1">
    <citation type="submission" date="2024-05" db="EMBL/GenBank/DDBJ databases">
        <authorList>
            <person name="Liu Q."/>
            <person name="Xin Y.-H."/>
        </authorList>
    </citation>
    <scope>NUCLEOTIDE SEQUENCE [LARGE SCALE GENOMIC DNA]</scope>
    <source>
        <strain evidence="6 7">CGMCC 1.10181</strain>
    </source>
</reference>
<evidence type="ECO:0000256" key="4">
    <source>
        <dbReference type="ARBA" id="ARBA00023239"/>
    </source>
</evidence>
<evidence type="ECO:0000313" key="7">
    <source>
        <dbReference type="Proteomes" id="UP001419910"/>
    </source>
</evidence>
<dbReference type="Pfam" id="PF04828">
    <property type="entry name" value="GFA"/>
    <property type="match status" value="1"/>
</dbReference>
<dbReference type="Gene3D" id="3.90.1590.10">
    <property type="entry name" value="glutathione-dependent formaldehyde- activating enzyme (gfa)"/>
    <property type="match status" value="1"/>
</dbReference>
<dbReference type="Proteomes" id="UP001419910">
    <property type="component" value="Unassembled WGS sequence"/>
</dbReference>
<dbReference type="EMBL" id="JBDIME010000001">
    <property type="protein sequence ID" value="MEN2788396.1"/>
    <property type="molecule type" value="Genomic_DNA"/>
</dbReference>
<evidence type="ECO:0000256" key="3">
    <source>
        <dbReference type="ARBA" id="ARBA00022833"/>
    </source>
</evidence>
<comment type="caution">
    <text evidence="6">The sequence shown here is derived from an EMBL/GenBank/DDBJ whole genome shotgun (WGS) entry which is preliminary data.</text>
</comment>
<dbReference type="RefSeq" id="WP_343888023.1">
    <property type="nucleotide sequence ID" value="NZ_BAAAEH010000005.1"/>
</dbReference>
<keyword evidence="2" id="KW-0479">Metal-binding</keyword>
<evidence type="ECO:0000256" key="1">
    <source>
        <dbReference type="ARBA" id="ARBA00005495"/>
    </source>
</evidence>
<gene>
    <name evidence="6" type="ORF">ABC974_02065</name>
</gene>
<name>A0ABU9XXZ4_9SPHN</name>
<feature type="domain" description="CENP-V/GFA" evidence="5">
    <location>
        <begin position="2"/>
        <end position="120"/>
    </location>
</feature>
<evidence type="ECO:0000256" key="2">
    <source>
        <dbReference type="ARBA" id="ARBA00022723"/>
    </source>
</evidence>
<dbReference type="PROSITE" id="PS51891">
    <property type="entry name" value="CENP_V_GFA"/>
    <property type="match status" value="1"/>
</dbReference>
<keyword evidence="4" id="KW-0456">Lyase</keyword>
<dbReference type="SUPFAM" id="SSF51316">
    <property type="entry name" value="Mss4-like"/>
    <property type="match status" value="1"/>
</dbReference>
<evidence type="ECO:0000313" key="6">
    <source>
        <dbReference type="EMBL" id="MEN2788396.1"/>
    </source>
</evidence>
<accession>A0ABU9XXZ4</accession>
<proteinExistence type="inferred from homology"/>
<protein>
    <submittedName>
        <fullName evidence="6">GFA family protein</fullName>
    </submittedName>
</protein>
<keyword evidence="3" id="KW-0862">Zinc</keyword>
<dbReference type="PANTHER" id="PTHR33337:SF33">
    <property type="entry name" value="CENP-V_GFA DOMAIN-CONTAINING PROTEIN"/>
    <property type="match status" value="1"/>
</dbReference>
<comment type="similarity">
    <text evidence="1">Belongs to the Gfa family.</text>
</comment>
<keyword evidence="7" id="KW-1185">Reference proteome</keyword>
<sequence length="144" mass="15721">MMEGGCRCGESRYALAVEAMPPVYCCHCLDCQSWSGSAFTEQAVVREDAITASGPIIDYRFTSPSGAQSWQRVCGTCHTRLWNTNSARPGIAMVRAGTLDASDTIEPRAHIWVKRKQPWIALPGGTPAFEESAPLAEFTAILLR</sequence>
<dbReference type="InterPro" id="IPR011057">
    <property type="entry name" value="Mss4-like_sf"/>
</dbReference>
<dbReference type="InterPro" id="IPR006913">
    <property type="entry name" value="CENP-V/GFA"/>
</dbReference>